<keyword evidence="1" id="KW-0227">DNA damage</keyword>
<sequence>MLKTLAVENYRSLRDLVLPLSELTVVTGANGSGKSSLYRALRLLADAAHNGAVAALAREGGLPSTLWAGPEAIGRAVRSGRSPVQGTRRTQPVGLRLGFSGDEFGYALDLGLPRPGPSMFSLDPEFKRECVWSGPVFSSRTLLADRAGPTLRLRDATGAWPSEPQPIGLTDSMLSSFPAPELLVLRERIRAWRFYDHFRTDATAPARESRIGTRTPVLDHDGADLAAALRTIQEFGDAAALESAVQDAFPRATVDITSADGRFELRFQQHGLLRPLTAAELSDGTLRYLLWVAALLSPRPPELLVLNEPETSLHPELLPALAALITRAARRTQLVVVSHSQPLVRALDSTGAALLELEKDFGATVLSGQGRLDRPSWHWPKR</sequence>
<keyword evidence="1" id="KW-0742">SOS response</keyword>
<feature type="domain" description="ATPase AAA-type core" evidence="2">
    <location>
        <begin position="23"/>
        <end position="344"/>
    </location>
</feature>
<dbReference type="InterPro" id="IPR003959">
    <property type="entry name" value="ATPase_AAA_core"/>
</dbReference>
<dbReference type="GO" id="GO:0006302">
    <property type="term" value="P:double-strand break repair"/>
    <property type="evidence" value="ECO:0007669"/>
    <property type="project" value="TreeGrafter"/>
</dbReference>
<dbReference type="FunFam" id="3.40.50.300:FF:002708">
    <property type="entry name" value="FeS assembly ATPase SufC"/>
    <property type="match status" value="1"/>
</dbReference>
<name>A0A9Y2IGB6_9PSEU</name>
<evidence type="ECO:0000256" key="1">
    <source>
        <dbReference type="ARBA" id="ARBA00023236"/>
    </source>
</evidence>
<dbReference type="GO" id="GO:0009432">
    <property type="term" value="P:SOS response"/>
    <property type="evidence" value="ECO:0007669"/>
    <property type="project" value="UniProtKB-KW"/>
</dbReference>
<dbReference type="EMBL" id="CP127294">
    <property type="protein sequence ID" value="WIX79424.1"/>
    <property type="molecule type" value="Genomic_DNA"/>
</dbReference>
<dbReference type="Gene3D" id="3.40.50.300">
    <property type="entry name" value="P-loop containing nucleotide triphosphate hydrolases"/>
    <property type="match status" value="2"/>
</dbReference>
<dbReference type="SUPFAM" id="SSF52540">
    <property type="entry name" value="P-loop containing nucleoside triphosphate hydrolases"/>
    <property type="match status" value="1"/>
</dbReference>
<dbReference type="Pfam" id="PF13304">
    <property type="entry name" value="AAA_21"/>
    <property type="match status" value="1"/>
</dbReference>
<organism evidence="3 4">
    <name type="scientific">Amycolatopsis carbonis</name>
    <dbReference type="NCBI Taxonomy" id="715471"/>
    <lineage>
        <taxon>Bacteria</taxon>
        <taxon>Bacillati</taxon>
        <taxon>Actinomycetota</taxon>
        <taxon>Actinomycetes</taxon>
        <taxon>Pseudonocardiales</taxon>
        <taxon>Pseudonocardiaceae</taxon>
        <taxon>Amycolatopsis</taxon>
    </lineage>
</organism>
<dbReference type="PANTHER" id="PTHR32182">
    <property type="entry name" value="DNA REPLICATION AND REPAIR PROTEIN RECF"/>
    <property type="match status" value="1"/>
</dbReference>
<proteinExistence type="predicted"/>
<dbReference type="KEGG" id="acab:QRX50_00985"/>
<dbReference type="GO" id="GO:0005524">
    <property type="term" value="F:ATP binding"/>
    <property type="evidence" value="ECO:0007669"/>
    <property type="project" value="InterPro"/>
</dbReference>
<accession>A0A9Y2IGB6</accession>
<dbReference type="FunFam" id="3.40.50.300:FF:002534">
    <property type="entry name" value="Putative RecF protein"/>
    <property type="match status" value="1"/>
</dbReference>
<dbReference type="GO" id="GO:0000731">
    <property type="term" value="P:DNA synthesis involved in DNA repair"/>
    <property type="evidence" value="ECO:0007669"/>
    <property type="project" value="TreeGrafter"/>
</dbReference>
<evidence type="ECO:0000313" key="4">
    <source>
        <dbReference type="Proteomes" id="UP001236014"/>
    </source>
</evidence>
<dbReference type="AlphaFoldDB" id="A0A9Y2IGB6"/>
<dbReference type="InterPro" id="IPR014555">
    <property type="entry name" value="RecF-like"/>
</dbReference>
<dbReference type="GO" id="GO:0016887">
    <property type="term" value="F:ATP hydrolysis activity"/>
    <property type="evidence" value="ECO:0007669"/>
    <property type="project" value="InterPro"/>
</dbReference>
<dbReference type="RefSeq" id="WP_285970113.1">
    <property type="nucleotide sequence ID" value="NZ_CP127294.1"/>
</dbReference>
<dbReference type="InterPro" id="IPR027417">
    <property type="entry name" value="P-loop_NTPase"/>
</dbReference>
<dbReference type="Proteomes" id="UP001236014">
    <property type="component" value="Chromosome"/>
</dbReference>
<dbReference type="PANTHER" id="PTHR32182:SF25">
    <property type="entry name" value="SLR1056 PROTEIN"/>
    <property type="match status" value="1"/>
</dbReference>
<evidence type="ECO:0000313" key="3">
    <source>
        <dbReference type="EMBL" id="WIX79424.1"/>
    </source>
</evidence>
<reference evidence="3 4" key="1">
    <citation type="submission" date="2023-06" db="EMBL/GenBank/DDBJ databases">
        <authorList>
            <person name="Oyuntsetseg B."/>
            <person name="Kim S.B."/>
        </authorList>
    </citation>
    <scope>NUCLEOTIDE SEQUENCE [LARGE SCALE GENOMIC DNA]</scope>
    <source>
        <strain evidence="3 4">2-15</strain>
    </source>
</reference>
<dbReference type="PIRSF" id="PIRSF029347">
    <property type="entry name" value="RecF"/>
    <property type="match status" value="1"/>
</dbReference>
<gene>
    <name evidence="3" type="ORF">QRX50_00985</name>
</gene>
<keyword evidence="4" id="KW-1185">Reference proteome</keyword>
<protein>
    <submittedName>
        <fullName evidence="3">AAA family ATPase</fullName>
    </submittedName>
</protein>
<evidence type="ECO:0000259" key="2">
    <source>
        <dbReference type="Pfam" id="PF13304"/>
    </source>
</evidence>